<gene>
    <name evidence="11" type="ORF">FHG71_17330</name>
</gene>
<evidence type="ECO:0000256" key="6">
    <source>
        <dbReference type="ARBA" id="ARBA00023002"/>
    </source>
</evidence>
<feature type="transmembrane region" description="Helical" evidence="9">
    <location>
        <begin position="33"/>
        <end position="52"/>
    </location>
</feature>
<dbReference type="InterPro" id="IPR001750">
    <property type="entry name" value="ND/Mrp_TM"/>
</dbReference>
<evidence type="ECO:0000256" key="9">
    <source>
        <dbReference type="SAM" id="Phobius"/>
    </source>
</evidence>
<keyword evidence="6" id="KW-0560">Oxidoreductase</keyword>
<feature type="transmembrane region" description="Helical" evidence="9">
    <location>
        <begin position="194"/>
        <end position="216"/>
    </location>
</feature>
<feature type="transmembrane region" description="Helical" evidence="9">
    <location>
        <begin position="309"/>
        <end position="328"/>
    </location>
</feature>
<sequence length="559" mass="56188">MSAGTATWLVLLVPLLPLLLGTLGAFRGLRAWLPALAVLAPLPALAAALLIEGDVGVRIPWLLLDSRLGLDGVGRVFLALFACLWFLGSWHAFFYLRLDPRRGRFAALLLLAMAGNLGTAVAQDALSFYAAFALMSFASYGLVVHDGTPGSLRAGRVYIVLVVLGELALFSGLVLAVAAAGAPFEPGRAAIPGLALALLSLGFGIKAGLVPLHVWLPLAHPAAPVPASAVLSGAMIKVGLLGALRFLPLPGLPGAGEGLILLGAASALYGVAVGVLQTNPKALLAYSSISQMGLIAIGLGLALSAPDPALAGSAVAAALLFTLHHGFAKAALFLGTALAPGSAAGLGRWLRMIGLGLPAAALIGLPLTSGAVAKAAVKDLGLGPAWLDPFLSVSSAATALLLVRFLALMGGRSGEEKPGTLAPWLASVLLSALAVWAWAPAAEGLASSLTAPTIVDSLWPLGVGVALGLGLSWFLGSSPTPLVPAGDLLAFGAGAAGWRRPPAAAPTAAGRTPRRDLLRTALARGAELAALERGAHIWAVGAVASAALAALLLASLLSS</sequence>
<feature type="transmembrane region" description="Helical" evidence="9">
    <location>
        <begin position="259"/>
        <end position="276"/>
    </location>
</feature>
<keyword evidence="5 9" id="KW-1133">Transmembrane helix</keyword>
<feature type="transmembrane region" description="Helical" evidence="9">
    <location>
        <begin position="6"/>
        <end position="26"/>
    </location>
</feature>
<dbReference type="AlphaFoldDB" id="A0A5C4N8F2"/>
<feature type="transmembrane region" description="Helical" evidence="9">
    <location>
        <begin position="105"/>
        <end position="122"/>
    </location>
</feature>
<evidence type="ECO:0000256" key="7">
    <source>
        <dbReference type="ARBA" id="ARBA00023136"/>
    </source>
</evidence>
<protein>
    <submittedName>
        <fullName evidence="11">NADH/ubiquinone/plastoquinone (Complex I)</fullName>
    </submittedName>
</protein>
<feature type="transmembrane region" description="Helical" evidence="9">
    <location>
        <begin position="283"/>
        <end position="303"/>
    </location>
</feature>
<evidence type="ECO:0000256" key="3">
    <source>
        <dbReference type="ARBA" id="ARBA00022475"/>
    </source>
</evidence>
<dbReference type="Proteomes" id="UP000305709">
    <property type="component" value="Unassembled WGS sequence"/>
</dbReference>
<proteinExistence type="predicted"/>
<keyword evidence="12" id="KW-1185">Reference proteome</keyword>
<evidence type="ECO:0000256" key="1">
    <source>
        <dbReference type="ARBA" id="ARBA00002378"/>
    </source>
</evidence>
<reference evidence="11 12" key="1">
    <citation type="submission" date="2019-06" db="EMBL/GenBank/DDBJ databases">
        <authorList>
            <person name="Jiang L."/>
        </authorList>
    </citation>
    <scope>NUCLEOTIDE SEQUENCE [LARGE SCALE GENOMIC DNA]</scope>
    <source>
        <strain evidence="11 12">YIM 48858</strain>
    </source>
</reference>
<evidence type="ECO:0000313" key="12">
    <source>
        <dbReference type="Proteomes" id="UP000305709"/>
    </source>
</evidence>
<evidence type="ECO:0000313" key="11">
    <source>
        <dbReference type="EMBL" id="TNC65808.1"/>
    </source>
</evidence>
<accession>A0A5C4N8F2</accession>
<dbReference type="PANTHER" id="PTHR42682:SF4">
    <property type="entry name" value="NADH-UBIQUINONE_PLASTOQUINONE"/>
    <property type="match status" value="1"/>
</dbReference>
<dbReference type="RefSeq" id="WP_139082957.1">
    <property type="nucleotide sequence ID" value="NZ_VDFV01000036.1"/>
</dbReference>
<dbReference type="PRINTS" id="PR01437">
    <property type="entry name" value="NUOXDRDTASE4"/>
</dbReference>
<comment type="caution">
    <text evidence="11">The sequence shown here is derived from an EMBL/GenBank/DDBJ whole genome shotgun (WGS) entry which is preliminary data.</text>
</comment>
<feature type="domain" description="NADH:quinone oxidoreductase/Mrp antiporter transmembrane" evidence="10">
    <location>
        <begin position="122"/>
        <end position="337"/>
    </location>
</feature>
<evidence type="ECO:0000256" key="4">
    <source>
        <dbReference type="ARBA" id="ARBA00022692"/>
    </source>
</evidence>
<keyword evidence="4 8" id="KW-0812">Transmembrane</keyword>
<feature type="transmembrane region" description="Helical" evidence="9">
    <location>
        <begin position="458"/>
        <end position="476"/>
    </location>
</feature>
<organism evidence="11 12">
    <name type="scientific">Rubellimicrobium roseum</name>
    <dbReference type="NCBI Taxonomy" id="687525"/>
    <lineage>
        <taxon>Bacteria</taxon>
        <taxon>Pseudomonadati</taxon>
        <taxon>Pseudomonadota</taxon>
        <taxon>Alphaproteobacteria</taxon>
        <taxon>Rhodobacterales</taxon>
        <taxon>Roseobacteraceae</taxon>
        <taxon>Rubellimicrobium</taxon>
    </lineage>
</organism>
<dbReference type="GO" id="GO:0042773">
    <property type="term" value="P:ATP synthesis coupled electron transport"/>
    <property type="evidence" value="ECO:0007669"/>
    <property type="project" value="InterPro"/>
</dbReference>
<feature type="transmembrane region" description="Helical" evidence="9">
    <location>
        <begin position="389"/>
        <end position="409"/>
    </location>
</feature>
<keyword evidence="3" id="KW-1003">Cell membrane</keyword>
<dbReference type="InterPro" id="IPR003918">
    <property type="entry name" value="NADH_UbQ_OxRdtase"/>
</dbReference>
<dbReference type="GO" id="GO:0008137">
    <property type="term" value="F:NADH dehydrogenase (ubiquinone) activity"/>
    <property type="evidence" value="ECO:0007669"/>
    <property type="project" value="InterPro"/>
</dbReference>
<evidence type="ECO:0000259" key="10">
    <source>
        <dbReference type="Pfam" id="PF00361"/>
    </source>
</evidence>
<dbReference type="InterPro" id="IPR052175">
    <property type="entry name" value="ComplexI-like_HydComp"/>
</dbReference>
<evidence type="ECO:0000256" key="2">
    <source>
        <dbReference type="ARBA" id="ARBA00004651"/>
    </source>
</evidence>
<dbReference type="EMBL" id="VDFV01000036">
    <property type="protein sequence ID" value="TNC65808.1"/>
    <property type="molecule type" value="Genomic_DNA"/>
</dbReference>
<comment type="function">
    <text evidence="1">NDH-1 shuttles electrons from NADH, via FMN and iron-sulfur (Fe-S) centers, to quinones in the respiratory chain. The immediate electron acceptor for the enzyme in this species is believed to be ubiquinone. Couples the redox reaction to proton translocation (for every two electrons transferred, four hydrogen ions are translocated across the cytoplasmic membrane), and thus conserves the redox energy in a proton gradient.</text>
</comment>
<dbReference type="Pfam" id="PF00361">
    <property type="entry name" value="Proton_antipo_M"/>
    <property type="match status" value="1"/>
</dbReference>
<name>A0A5C4N8F2_9RHOB</name>
<dbReference type="GO" id="GO:0005886">
    <property type="term" value="C:plasma membrane"/>
    <property type="evidence" value="ECO:0007669"/>
    <property type="project" value="UniProtKB-SubCell"/>
</dbReference>
<feature type="transmembrane region" description="Helical" evidence="9">
    <location>
        <begin position="228"/>
        <end position="247"/>
    </location>
</feature>
<feature type="transmembrane region" description="Helical" evidence="9">
    <location>
        <begin position="72"/>
        <end position="93"/>
    </location>
</feature>
<dbReference type="OrthoDB" id="9768329at2"/>
<comment type="subcellular location">
    <subcellularLocation>
        <location evidence="2">Cell membrane</location>
        <topology evidence="2">Multi-pass membrane protein</topology>
    </subcellularLocation>
    <subcellularLocation>
        <location evidence="8">Membrane</location>
        <topology evidence="8">Multi-pass membrane protein</topology>
    </subcellularLocation>
</comment>
<dbReference type="PANTHER" id="PTHR42682">
    <property type="entry name" value="HYDROGENASE-4 COMPONENT F"/>
    <property type="match status" value="1"/>
</dbReference>
<evidence type="ECO:0000256" key="5">
    <source>
        <dbReference type="ARBA" id="ARBA00022989"/>
    </source>
</evidence>
<feature type="transmembrane region" description="Helical" evidence="9">
    <location>
        <begin position="157"/>
        <end position="182"/>
    </location>
</feature>
<feature type="transmembrane region" description="Helical" evidence="9">
    <location>
        <begin position="128"/>
        <end position="145"/>
    </location>
</feature>
<feature type="transmembrane region" description="Helical" evidence="9">
    <location>
        <begin position="537"/>
        <end position="557"/>
    </location>
</feature>
<feature type="transmembrane region" description="Helical" evidence="9">
    <location>
        <begin position="421"/>
        <end position="438"/>
    </location>
</feature>
<evidence type="ECO:0000256" key="8">
    <source>
        <dbReference type="RuleBase" id="RU000320"/>
    </source>
</evidence>
<dbReference type="GO" id="GO:0016491">
    <property type="term" value="F:oxidoreductase activity"/>
    <property type="evidence" value="ECO:0007669"/>
    <property type="project" value="UniProtKB-KW"/>
</dbReference>
<keyword evidence="11" id="KW-0830">Ubiquinone</keyword>
<feature type="transmembrane region" description="Helical" evidence="9">
    <location>
        <begin position="349"/>
        <end position="369"/>
    </location>
</feature>
<keyword evidence="7 9" id="KW-0472">Membrane</keyword>